<dbReference type="InterPro" id="IPR000462">
    <property type="entry name" value="CDP-OH_P_trans"/>
</dbReference>
<name>A0A7D4C8P6_9BACL</name>
<keyword evidence="8" id="KW-0444">Lipid biosynthesis</keyword>
<evidence type="ECO:0000256" key="17">
    <source>
        <dbReference type="ARBA" id="ARBA00048586"/>
    </source>
</evidence>
<keyword evidence="13 19" id="KW-0472">Membrane</keyword>
<evidence type="ECO:0000256" key="18">
    <source>
        <dbReference type="RuleBase" id="RU003750"/>
    </source>
</evidence>
<evidence type="ECO:0000256" key="1">
    <source>
        <dbReference type="ARBA" id="ARBA00003973"/>
    </source>
</evidence>
<feature type="transmembrane region" description="Helical" evidence="19">
    <location>
        <begin position="142"/>
        <end position="162"/>
    </location>
</feature>
<evidence type="ECO:0000256" key="12">
    <source>
        <dbReference type="ARBA" id="ARBA00023098"/>
    </source>
</evidence>
<evidence type="ECO:0000313" key="20">
    <source>
        <dbReference type="EMBL" id="QKG85696.1"/>
    </source>
</evidence>
<evidence type="ECO:0000256" key="2">
    <source>
        <dbReference type="ARBA" id="ARBA00004141"/>
    </source>
</evidence>
<dbReference type="GO" id="GO:0008444">
    <property type="term" value="F:CDP-diacylglycerol-glycerol-3-phosphate 3-phosphatidyltransferase activity"/>
    <property type="evidence" value="ECO:0007669"/>
    <property type="project" value="UniProtKB-EC"/>
</dbReference>
<organism evidence="20 21">
    <name type="scientific">Kroppenstedtia pulmonis</name>
    <dbReference type="NCBI Taxonomy" id="1380685"/>
    <lineage>
        <taxon>Bacteria</taxon>
        <taxon>Bacillati</taxon>
        <taxon>Bacillota</taxon>
        <taxon>Bacilli</taxon>
        <taxon>Bacillales</taxon>
        <taxon>Thermoactinomycetaceae</taxon>
        <taxon>Kroppenstedtia</taxon>
    </lineage>
</organism>
<dbReference type="GO" id="GO:0016020">
    <property type="term" value="C:membrane"/>
    <property type="evidence" value="ECO:0007669"/>
    <property type="project" value="UniProtKB-SubCell"/>
</dbReference>
<dbReference type="GO" id="GO:0006655">
    <property type="term" value="P:phosphatidylglycerol biosynthetic process"/>
    <property type="evidence" value="ECO:0007669"/>
    <property type="project" value="UniProtKB-UniPathway"/>
</dbReference>
<evidence type="ECO:0000256" key="11">
    <source>
        <dbReference type="ARBA" id="ARBA00022989"/>
    </source>
</evidence>
<feature type="transmembrane region" description="Helical" evidence="19">
    <location>
        <begin position="31"/>
        <end position="51"/>
    </location>
</feature>
<dbReference type="InterPro" id="IPR050324">
    <property type="entry name" value="CDP-alcohol_PTase-I"/>
</dbReference>
<evidence type="ECO:0000313" key="21">
    <source>
        <dbReference type="Proteomes" id="UP000503088"/>
    </source>
</evidence>
<dbReference type="InterPro" id="IPR043130">
    <property type="entry name" value="CDP-OH_PTrfase_TM_dom"/>
</dbReference>
<feature type="transmembrane region" description="Helical" evidence="19">
    <location>
        <begin position="116"/>
        <end position="136"/>
    </location>
</feature>
<sequence>MNLPNTLTFCRFLLIPVFLGVFFSDLPDRMIWAFGILILAGITDVIDGYLARKNNQVTQMGTMLDPLADKLMILAVFLSLLLSGRISLAVAAVIFIRDFGMIMASAFFHFRGKLTVPANVMGKLTTVLYYIALFLLMFDHPIAGEFLWGVIIFSFLTSLIYLRQFKLINQRLM</sequence>
<comment type="subcellular location">
    <subcellularLocation>
        <location evidence="2">Membrane</location>
        <topology evidence="2">Multi-pass membrane protein</topology>
    </subcellularLocation>
</comment>
<proteinExistence type="inferred from homology"/>
<keyword evidence="14" id="KW-0594">Phospholipid biosynthesis</keyword>
<evidence type="ECO:0000256" key="7">
    <source>
        <dbReference type="ARBA" id="ARBA00014944"/>
    </source>
</evidence>
<dbReference type="PROSITE" id="PS00379">
    <property type="entry name" value="CDP_ALCOHOL_P_TRANSF"/>
    <property type="match status" value="1"/>
</dbReference>
<dbReference type="InterPro" id="IPR004570">
    <property type="entry name" value="Phosphatidylglycerol_P_synth"/>
</dbReference>
<dbReference type="AlphaFoldDB" id="A0A7D4C8P6"/>
<protein>
    <recommendedName>
        <fullName evidence="7">CDP-diacylglycerol--glycerol-3-phosphate 3-phosphatidyltransferase</fullName>
        <ecNumber evidence="6">2.7.8.5</ecNumber>
    </recommendedName>
    <alternativeName>
        <fullName evidence="16">Phosphatidylglycerophosphate synthase</fullName>
    </alternativeName>
</protein>
<keyword evidence="12" id="KW-0443">Lipid metabolism</keyword>
<feature type="transmembrane region" description="Helical" evidence="19">
    <location>
        <begin position="6"/>
        <end position="24"/>
    </location>
</feature>
<dbReference type="PIRSF" id="PIRSF000847">
    <property type="entry name" value="Phos_ph_gly_syn"/>
    <property type="match status" value="1"/>
</dbReference>
<dbReference type="PANTHER" id="PTHR14269:SF62">
    <property type="entry name" value="CDP-DIACYLGLYCEROL--GLYCEROL-3-PHOSPHATE 3-PHOSPHATIDYLTRANSFERASE 1, CHLOROPLASTIC"/>
    <property type="match status" value="1"/>
</dbReference>
<dbReference type="RefSeq" id="WP_173224603.1">
    <property type="nucleotide sequence ID" value="NZ_CP048104.1"/>
</dbReference>
<dbReference type="EC" id="2.7.8.5" evidence="6"/>
<dbReference type="PANTHER" id="PTHR14269">
    <property type="entry name" value="CDP-DIACYLGLYCEROL--GLYCEROL-3-PHOSPHATE 3-PHOSPHATIDYLTRANSFERASE-RELATED"/>
    <property type="match status" value="1"/>
</dbReference>
<evidence type="ECO:0000256" key="10">
    <source>
        <dbReference type="ARBA" id="ARBA00022692"/>
    </source>
</evidence>
<dbReference type="Gene3D" id="1.20.120.1760">
    <property type="match status" value="1"/>
</dbReference>
<gene>
    <name evidence="20" type="ORF">GXN76_15380</name>
</gene>
<evidence type="ECO:0000256" key="6">
    <source>
        <dbReference type="ARBA" id="ARBA00013170"/>
    </source>
</evidence>
<comment type="function">
    <text evidence="1">This protein catalyzes the committed step to the synthesis of the acidic phospholipids.</text>
</comment>
<dbReference type="KEGG" id="kpul:GXN76_15380"/>
<keyword evidence="9 18" id="KW-0808">Transferase</keyword>
<dbReference type="Proteomes" id="UP000503088">
    <property type="component" value="Chromosome"/>
</dbReference>
<dbReference type="InterPro" id="IPR048254">
    <property type="entry name" value="CDP_ALCOHOL_P_TRANSF_CS"/>
</dbReference>
<dbReference type="UniPathway" id="UPA00084">
    <property type="reaction ID" value="UER00503"/>
</dbReference>
<reference evidence="20 21" key="1">
    <citation type="submission" date="2020-01" db="EMBL/GenBank/DDBJ databases">
        <authorList>
            <person name="Gulvik C.A."/>
            <person name="Batra D.G."/>
        </authorList>
    </citation>
    <scope>NUCLEOTIDE SEQUENCE [LARGE SCALE GENOMIC DNA]</scope>
    <source>
        <strain evidence="20 21">W9323</strain>
    </source>
</reference>
<keyword evidence="21" id="KW-1185">Reference proteome</keyword>
<evidence type="ECO:0000256" key="19">
    <source>
        <dbReference type="SAM" id="Phobius"/>
    </source>
</evidence>
<dbReference type="EMBL" id="CP048104">
    <property type="protein sequence ID" value="QKG85696.1"/>
    <property type="molecule type" value="Genomic_DNA"/>
</dbReference>
<feature type="transmembrane region" description="Helical" evidence="19">
    <location>
        <begin position="71"/>
        <end position="96"/>
    </location>
</feature>
<dbReference type="Pfam" id="PF01066">
    <property type="entry name" value="CDP-OH_P_transf"/>
    <property type="match status" value="1"/>
</dbReference>
<evidence type="ECO:0000256" key="13">
    <source>
        <dbReference type="ARBA" id="ARBA00023136"/>
    </source>
</evidence>
<evidence type="ECO:0000256" key="16">
    <source>
        <dbReference type="ARBA" id="ARBA00033018"/>
    </source>
</evidence>
<evidence type="ECO:0000256" key="4">
    <source>
        <dbReference type="ARBA" id="ARBA00005189"/>
    </source>
</evidence>
<evidence type="ECO:0000256" key="5">
    <source>
        <dbReference type="ARBA" id="ARBA00010441"/>
    </source>
</evidence>
<evidence type="ECO:0000256" key="15">
    <source>
        <dbReference type="ARBA" id="ARBA00023264"/>
    </source>
</evidence>
<accession>A0A7D4C8P6</accession>
<evidence type="ECO:0000256" key="3">
    <source>
        <dbReference type="ARBA" id="ARBA00005042"/>
    </source>
</evidence>
<keyword evidence="15" id="KW-1208">Phospholipid metabolism</keyword>
<comment type="catalytic activity">
    <reaction evidence="17">
        <text>a CDP-1,2-diacyl-sn-glycerol + sn-glycerol 3-phosphate = a 1,2-diacyl-sn-glycero-3-phospho-(1'-sn-glycero-3'-phosphate) + CMP + H(+)</text>
        <dbReference type="Rhea" id="RHEA:12593"/>
        <dbReference type="ChEBI" id="CHEBI:15378"/>
        <dbReference type="ChEBI" id="CHEBI:57597"/>
        <dbReference type="ChEBI" id="CHEBI:58332"/>
        <dbReference type="ChEBI" id="CHEBI:60110"/>
        <dbReference type="ChEBI" id="CHEBI:60377"/>
        <dbReference type="EC" id="2.7.8.5"/>
    </reaction>
</comment>
<keyword evidence="10 19" id="KW-0812">Transmembrane</keyword>
<comment type="pathway">
    <text evidence="3">Phospholipid metabolism; phosphatidylglycerol biosynthesis; phosphatidylglycerol from CDP-diacylglycerol: step 1/2.</text>
</comment>
<evidence type="ECO:0000256" key="8">
    <source>
        <dbReference type="ARBA" id="ARBA00022516"/>
    </source>
</evidence>
<comment type="similarity">
    <text evidence="5 18">Belongs to the CDP-alcohol phosphatidyltransferase class-I family.</text>
</comment>
<evidence type="ECO:0000256" key="14">
    <source>
        <dbReference type="ARBA" id="ARBA00023209"/>
    </source>
</evidence>
<evidence type="ECO:0000256" key="9">
    <source>
        <dbReference type="ARBA" id="ARBA00022679"/>
    </source>
</evidence>
<comment type="pathway">
    <text evidence="4">Lipid metabolism.</text>
</comment>
<keyword evidence="11 19" id="KW-1133">Transmembrane helix</keyword>